<dbReference type="EMBL" id="CAJVQB010022864">
    <property type="protein sequence ID" value="CAG8800561.1"/>
    <property type="molecule type" value="Genomic_DNA"/>
</dbReference>
<dbReference type="Proteomes" id="UP000789901">
    <property type="component" value="Unassembled WGS sequence"/>
</dbReference>
<evidence type="ECO:0000313" key="2">
    <source>
        <dbReference type="Proteomes" id="UP000789901"/>
    </source>
</evidence>
<proteinExistence type="predicted"/>
<keyword evidence="2" id="KW-1185">Reference proteome</keyword>
<accession>A0ABN7VUY9</accession>
<organism evidence="1 2">
    <name type="scientific">Gigaspora margarita</name>
    <dbReference type="NCBI Taxonomy" id="4874"/>
    <lineage>
        <taxon>Eukaryota</taxon>
        <taxon>Fungi</taxon>
        <taxon>Fungi incertae sedis</taxon>
        <taxon>Mucoromycota</taxon>
        <taxon>Glomeromycotina</taxon>
        <taxon>Glomeromycetes</taxon>
        <taxon>Diversisporales</taxon>
        <taxon>Gigasporaceae</taxon>
        <taxon>Gigaspora</taxon>
    </lineage>
</organism>
<sequence length="340" mass="39656">MSETKHCEKKAVNNSLVKKDWEEGIRLSNICYMNVKNPLDKLSKQAKNTNIEEDVENEVTYEEDKSTKIELSEAIKMLAKIFYEREYDFFNQICLAAQPLERSSQTMDRMKKLMLFICYLLASLHNSKINVFKFDIANYLDLVSTSNKGINTMANFGVILTTRSVNPINPKIIDYELIARHLDKRFIVNLGVPYYFHSQDSKKICFEDELIDKLTVHSYNDRIENKTNNQHIWDSILFDFIKNNLKGVVGYINVLRVVHNQELMQEYLFNNSIPIIADWLGQFYIRKAIAHQYLLNNETIPSFVTSFLPMMGPLHISLNARELIFVQNSVLFNDVHKGIF</sequence>
<name>A0ABN7VUY9_GIGMA</name>
<reference evidence="1 2" key="1">
    <citation type="submission" date="2021-06" db="EMBL/GenBank/DDBJ databases">
        <authorList>
            <person name="Kallberg Y."/>
            <person name="Tangrot J."/>
            <person name="Rosling A."/>
        </authorList>
    </citation>
    <scope>NUCLEOTIDE SEQUENCE [LARGE SCALE GENOMIC DNA]</scope>
    <source>
        <strain evidence="1 2">120-4 pot B 10/14</strain>
    </source>
</reference>
<gene>
    <name evidence="1" type="ORF">GMARGA_LOCUS22992</name>
</gene>
<protein>
    <submittedName>
        <fullName evidence="1">45280_t:CDS:1</fullName>
    </submittedName>
</protein>
<evidence type="ECO:0000313" key="1">
    <source>
        <dbReference type="EMBL" id="CAG8800561.1"/>
    </source>
</evidence>
<feature type="non-terminal residue" evidence="1">
    <location>
        <position position="340"/>
    </location>
</feature>
<comment type="caution">
    <text evidence="1">The sequence shown here is derived from an EMBL/GenBank/DDBJ whole genome shotgun (WGS) entry which is preliminary data.</text>
</comment>